<evidence type="ECO:0000259" key="4">
    <source>
        <dbReference type="PROSITE" id="PS51077"/>
    </source>
</evidence>
<keyword evidence="1" id="KW-0805">Transcription regulation</keyword>
<keyword evidence="7" id="KW-1185">Reference proteome</keyword>
<dbReference type="InterPro" id="IPR036388">
    <property type="entry name" value="WH-like_DNA-bd_sf"/>
</dbReference>
<dbReference type="InterPro" id="IPR050707">
    <property type="entry name" value="HTH_MetabolicPath_Reg"/>
</dbReference>
<name>V8QXT4_9BURK</name>
<accession>V8QXT4</accession>
<dbReference type="SMART" id="SM00346">
    <property type="entry name" value="HTH_ICLR"/>
    <property type="match status" value="1"/>
</dbReference>
<dbReference type="SUPFAM" id="SSF55781">
    <property type="entry name" value="GAF domain-like"/>
    <property type="match status" value="1"/>
</dbReference>
<dbReference type="Gene3D" id="3.30.450.40">
    <property type="match status" value="1"/>
</dbReference>
<dbReference type="GO" id="GO:0045892">
    <property type="term" value="P:negative regulation of DNA-templated transcription"/>
    <property type="evidence" value="ECO:0007669"/>
    <property type="project" value="TreeGrafter"/>
</dbReference>
<dbReference type="PANTHER" id="PTHR30136">
    <property type="entry name" value="HELIX-TURN-HELIX TRANSCRIPTIONAL REGULATOR, ICLR FAMILY"/>
    <property type="match status" value="1"/>
</dbReference>
<dbReference type="PROSITE" id="PS51078">
    <property type="entry name" value="ICLR_ED"/>
    <property type="match status" value="1"/>
</dbReference>
<reference evidence="6 7" key="1">
    <citation type="journal article" date="2014" name="Genome Announc.">
        <title>Draft Genome Sequence of Advenella kashmirensis Strain W13003, a Polycyclic Aromatic Hydrocarbon-Degrading Bacterium.</title>
        <authorList>
            <person name="Wang X."/>
            <person name="Jin D."/>
            <person name="Zhou L."/>
            <person name="Wu L."/>
            <person name="An W."/>
            <person name="Zhao L."/>
        </authorList>
    </citation>
    <scope>NUCLEOTIDE SEQUENCE [LARGE SCALE GENOMIC DNA]</scope>
    <source>
        <strain evidence="6 7">W13003</strain>
    </source>
</reference>
<dbReference type="InterPro" id="IPR029016">
    <property type="entry name" value="GAF-like_dom_sf"/>
</dbReference>
<dbReference type="STRING" id="1424334.W822_04730"/>
<dbReference type="InterPro" id="IPR014757">
    <property type="entry name" value="Tscrpt_reg_IclR_C"/>
</dbReference>
<dbReference type="GO" id="GO:0003677">
    <property type="term" value="F:DNA binding"/>
    <property type="evidence" value="ECO:0007669"/>
    <property type="project" value="UniProtKB-KW"/>
</dbReference>
<evidence type="ECO:0000313" key="7">
    <source>
        <dbReference type="Proteomes" id="UP000018733"/>
    </source>
</evidence>
<protein>
    <submittedName>
        <fullName evidence="6">IclR family transcriptional regulator</fullName>
    </submittedName>
</protein>
<keyword evidence="2" id="KW-0238">DNA-binding</keyword>
<dbReference type="Proteomes" id="UP000018733">
    <property type="component" value="Unassembled WGS sequence"/>
</dbReference>
<feature type="domain" description="IclR-ED" evidence="5">
    <location>
        <begin position="83"/>
        <end position="266"/>
    </location>
</feature>
<dbReference type="eggNOG" id="COG1414">
    <property type="taxonomic scope" value="Bacteria"/>
</dbReference>
<dbReference type="SUPFAM" id="SSF46785">
    <property type="entry name" value="Winged helix' DNA-binding domain"/>
    <property type="match status" value="1"/>
</dbReference>
<proteinExistence type="predicted"/>
<evidence type="ECO:0000256" key="1">
    <source>
        <dbReference type="ARBA" id="ARBA00023015"/>
    </source>
</evidence>
<dbReference type="GO" id="GO:0003700">
    <property type="term" value="F:DNA-binding transcription factor activity"/>
    <property type="evidence" value="ECO:0007669"/>
    <property type="project" value="TreeGrafter"/>
</dbReference>
<keyword evidence="3" id="KW-0804">Transcription</keyword>
<evidence type="ECO:0000256" key="2">
    <source>
        <dbReference type="ARBA" id="ARBA00023125"/>
    </source>
</evidence>
<dbReference type="PANTHER" id="PTHR30136:SF33">
    <property type="entry name" value="TRANSCRIPTIONAL REGULATORY PROTEIN"/>
    <property type="match status" value="1"/>
</dbReference>
<dbReference type="InterPro" id="IPR036390">
    <property type="entry name" value="WH_DNA-bd_sf"/>
</dbReference>
<dbReference type="Pfam" id="PF01614">
    <property type="entry name" value="IclR_C"/>
    <property type="match status" value="1"/>
</dbReference>
<dbReference type="HOGENOM" id="CLU_062618_0_0_4"/>
<evidence type="ECO:0000256" key="3">
    <source>
        <dbReference type="ARBA" id="ARBA00023163"/>
    </source>
</evidence>
<evidence type="ECO:0000259" key="5">
    <source>
        <dbReference type="PROSITE" id="PS51078"/>
    </source>
</evidence>
<dbReference type="Pfam" id="PF09339">
    <property type="entry name" value="HTH_IclR"/>
    <property type="match status" value="1"/>
</dbReference>
<dbReference type="PATRIC" id="fig|1424334.3.peg.958"/>
<dbReference type="PROSITE" id="PS51077">
    <property type="entry name" value="HTH_ICLR"/>
    <property type="match status" value="1"/>
</dbReference>
<organism evidence="6 7">
    <name type="scientific">Advenella kashmirensis W13003</name>
    <dbReference type="NCBI Taxonomy" id="1424334"/>
    <lineage>
        <taxon>Bacteria</taxon>
        <taxon>Pseudomonadati</taxon>
        <taxon>Pseudomonadota</taxon>
        <taxon>Betaproteobacteria</taxon>
        <taxon>Burkholderiales</taxon>
        <taxon>Alcaligenaceae</taxon>
    </lineage>
</organism>
<evidence type="ECO:0000313" key="6">
    <source>
        <dbReference type="EMBL" id="ETF04457.1"/>
    </source>
</evidence>
<sequence length="268" mass="29196">MSATSESGRPPGPPADRQIVNALVRGLALLACFRVERPLLTNADLSRLAEMPRSSVSRLTHTLVKEGYLEYDSRHRAYRLAVKVLSLGRAMLGGMLLRNIAMPAMQELANDSDSQVAIVTCEDTSMLIIEVATSAAMQAYPMEVGARMAVDMTAMGRVYLASCSSSERARIVGHLLDDGRRDARQLQAIVDASIAEFHQQGFCTSIHSWRSGVNGVAVPLYVKDLGRRLILTCGGDATQLTEKLIYSTVAPRLKTMAQDIESVSERLS</sequence>
<dbReference type="AlphaFoldDB" id="V8QXT4"/>
<dbReference type="InterPro" id="IPR005471">
    <property type="entry name" value="Tscrpt_reg_IclR_N"/>
</dbReference>
<comment type="caution">
    <text evidence="6">The sequence shown here is derived from an EMBL/GenBank/DDBJ whole genome shotgun (WGS) entry which is preliminary data.</text>
</comment>
<gene>
    <name evidence="6" type="ORF">W822_04730</name>
</gene>
<dbReference type="EMBL" id="AYXT01000001">
    <property type="protein sequence ID" value="ETF04457.1"/>
    <property type="molecule type" value="Genomic_DNA"/>
</dbReference>
<dbReference type="RefSeq" id="WP_024004009.1">
    <property type="nucleotide sequence ID" value="NZ_KI650979.1"/>
</dbReference>
<feature type="domain" description="HTH iclR-type" evidence="4">
    <location>
        <begin position="20"/>
        <end position="82"/>
    </location>
</feature>
<dbReference type="Gene3D" id="1.10.10.10">
    <property type="entry name" value="Winged helix-like DNA-binding domain superfamily/Winged helix DNA-binding domain"/>
    <property type="match status" value="1"/>
</dbReference>